<keyword evidence="1" id="KW-0472">Membrane</keyword>
<comment type="caution">
    <text evidence="2">The sequence shown here is derived from an EMBL/GenBank/DDBJ whole genome shotgun (WGS) entry which is preliminary data.</text>
</comment>
<dbReference type="Proteomes" id="UP000041625">
    <property type="component" value="Unassembled WGS sequence"/>
</dbReference>
<dbReference type="EMBL" id="CCKJ01000033">
    <property type="protein sequence ID" value="CDT69490.1"/>
    <property type="molecule type" value="Genomic_DNA"/>
</dbReference>
<feature type="transmembrane region" description="Helical" evidence="1">
    <location>
        <begin position="17"/>
        <end position="35"/>
    </location>
</feature>
<sequence length="42" mass="5105">MTNAYKHKTLKQIKFEGFIKMTLLINILFNCFSYIESLRLHR</sequence>
<evidence type="ECO:0000256" key="1">
    <source>
        <dbReference type="SAM" id="Phobius"/>
    </source>
</evidence>
<organism evidence="2 3">
    <name type="scientific">Vibrio coralliirubri</name>
    <dbReference type="NCBI Taxonomy" id="1516159"/>
    <lineage>
        <taxon>Bacteria</taxon>
        <taxon>Pseudomonadati</taxon>
        <taxon>Pseudomonadota</taxon>
        <taxon>Gammaproteobacteria</taxon>
        <taxon>Vibrionales</taxon>
        <taxon>Vibrionaceae</taxon>
        <taxon>Vibrio</taxon>
    </lineage>
</organism>
<name>A0AA86XAB4_9VIBR</name>
<evidence type="ECO:0000313" key="3">
    <source>
        <dbReference type="Proteomes" id="UP000041625"/>
    </source>
</evidence>
<evidence type="ECO:0000313" key="2">
    <source>
        <dbReference type="EMBL" id="CDT69490.1"/>
    </source>
</evidence>
<accession>A0AA86XAB4</accession>
<reference evidence="2 3" key="1">
    <citation type="submission" date="2014-06" db="EMBL/GenBank/DDBJ databases">
        <authorList>
            <person name="Le Roux F."/>
        </authorList>
    </citation>
    <scope>NUCLEOTIDE SEQUENCE [LARGE SCALE GENOMIC DNA]</scope>
    <source>
        <strain evidence="2 3">J2-31</strain>
    </source>
</reference>
<keyword evidence="3" id="KW-1185">Reference proteome</keyword>
<gene>
    <name evidence="2" type="ORF">VCR31J2_1280265</name>
</gene>
<dbReference type="AlphaFoldDB" id="A0AA86XAB4"/>
<protein>
    <submittedName>
        <fullName evidence="2">Uncharacterized protein</fullName>
    </submittedName>
</protein>
<proteinExistence type="predicted"/>
<keyword evidence="1" id="KW-0812">Transmembrane</keyword>
<keyword evidence="1" id="KW-1133">Transmembrane helix</keyword>